<feature type="transmembrane region" description="Helical" evidence="1">
    <location>
        <begin position="345"/>
        <end position="368"/>
    </location>
</feature>
<reference evidence="2 3" key="1">
    <citation type="submission" date="2020-08" db="EMBL/GenBank/DDBJ databases">
        <title>Sequencing the genomes of 1000 actinobacteria strains.</title>
        <authorList>
            <person name="Klenk H.-P."/>
        </authorList>
    </citation>
    <scope>NUCLEOTIDE SEQUENCE [LARGE SCALE GENOMIC DNA]</scope>
    <source>
        <strain evidence="2 3">DSM 45362</strain>
    </source>
</reference>
<feature type="transmembrane region" description="Helical" evidence="1">
    <location>
        <begin position="422"/>
        <end position="441"/>
    </location>
</feature>
<feature type="transmembrane region" description="Helical" evidence="1">
    <location>
        <begin position="972"/>
        <end position="996"/>
    </location>
</feature>
<protein>
    <recommendedName>
        <fullName evidence="4">FtsX-like permease family protein</fullName>
    </recommendedName>
</protein>
<keyword evidence="1" id="KW-0812">Transmembrane</keyword>
<dbReference type="EMBL" id="JACHMN010000003">
    <property type="protein sequence ID" value="MBB5873737.1"/>
    <property type="molecule type" value="Genomic_DNA"/>
</dbReference>
<name>A0A841BX67_9ACTN</name>
<evidence type="ECO:0000313" key="3">
    <source>
        <dbReference type="Proteomes" id="UP000587527"/>
    </source>
</evidence>
<keyword evidence="3" id="KW-1185">Reference proteome</keyword>
<evidence type="ECO:0000256" key="1">
    <source>
        <dbReference type="SAM" id="Phobius"/>
    </source>
</evidence>
<evidence type="ECO:0000313" key="2">
    <source>
        <dbReference type="EMBL" id="MBB5873737.1"/>
    </source>
</evidence>
<keyword evidence="1" id="KW-0472">Membrane</keyword>
<accession>A0A841BX67</accession>
<organism evidence="2 3">
    <name type="scientific">Allocatelliglobosispora scoriae</name>
    <dbReference type="NCBI Taxonomy" id="643052"/>
    <lineage>
        <taxon>Bacteria</taxon>
        <taxon>Bacillati</taxon>
        <taxon>Actinomycetota</taxon>
        <taxon>Actinomycetes</taxon>
        <taxon>Micromonosporales</taxon>
        <taxon>Micromonosporaceae</taxon>
        <taxon>Allocatelliglobosispora</taxon>
    </lineage>
</organism>
<keyword evidence="1" id="KW-1133">Transmembrane helix</keyword>
<sequence>MWRILLRTVRAHPGQLAVLGLLGALLAVVAAAAPAYTRLATADLRSAQLSGALPLERVVSVRGSVPVTPTGDGGRVERLQRRIETAAEGTGLTLVLTRELSVHLGAPTAAETDRGLVTALISREGACARVVLSGACPAGPGQVALGAATAGALGLRIGDTVHASVSTGVGPREHALRITATYTARPGAEAYWASRPDLADDPRRLDPPALTDAATFAVLATSGTDFGAAESADDQEPTTSTTVTADLLALDPAALPADLTAVATRAEELRSTPPDGFTTITRLPDLLHRVTENQHALVAGLTATAGELLLIGAFVLLVAARSASAQRLPRTTLALLRGAPPFSRWWFAAAGPVLATMLAAAAGALAGRALVRAPVTPVDLAVAGAAVLLPAIAVGVVEAHALRTPILNALRATRSARSGRALQPLDGIVAAGAAVMIYQLAVGVPDRGITPLAPGLLLLAFALLLGRLLTTATVGIGGHQLRRGALAPGLAAAQLARGSVAPRLLALLIVAVALFATAASGYRTTSAALLDRARLELGADRVLVVTGMPYTAVRDAVRAADPQGRYAMAATRDTIGAHAVLAVDSARLAAVAGWDAPAGQPDAATVAGLLRPPVNPAVTVTGTELLLDVTVTERLGIATPVELQLVKADGTLVPVRLLVGPEPGTRTYRAAVSGCSGGCRVAYLRFEFSPDALRIERIAQSGPEQVLLDGAALASPGRWRSGFTTAPGEITVRHGTGWLSATYVPDDPRHISTDLRVLLADAPVPLPIVAAGRPSIAQTDEVTDLPVLAIDDRPVHVVATTPGLPGAGADGYLMDYEYADRLAAEPLGRAGTEVWTTADTPPQILADLRERLTVLREETVADRADRMLRDGPGRAALLRLAATGLGLLLAAGGLLITAVAEHRRWVRELLALRVQGVSGRVAHRSVHLYYALLTGTAVLAGVALAIAAAPQARRTAPVFVDAWSATGVPVGSGVWGALAAAAVAAVLLAGLAGLVARAHLRRLATATAGVR</sequence>
<dbReference type="AlphaFoldDB" id="A0A841BX67"/>
<comment type="caution">
    <text evidence="2">The sequence shown here is derived from an EMBL/GenBank/DDBJ whole genome shotgun (WGS) entry which is preliminary data.</text>
</comment>
<evidence type="ECO:0008006" key="4">
    <source>
        <dbReference type="Google" id="ProtNLM"/>
    </source>
</evidence>
<proteinExistence type="predicted"/>
<feature type="transmembrane region" description="Helical" evidence="1">
    <location>
        <begin position="504"/>
        <end position="522"/>
    </location>
</feature>
<feature type="transmembrane region" description="Helical" evidence="1">
    <location>
        <begin position="296"/>
        <end position="320"/>
    </location>
</feature>
<feature type="transmembrane region" description="Helical" evidence="1">
    <location>
        <begin position="876"/>
        <end position="900"/>
    </location>
</feature>
<gene>
    <name evidence="2" type="ORF">F4553_007171</name>
</gene>
<feature type="transmembrane region" description="Helical" evidence="1">
    <location>
        <begin position="380"/>
        <end position="401"/>
    </location>
</feature>
<feature type="transmembrane region" description="Helical" evidence="1">
    <location>
        <begin position="453"/>
        <end position="476"/>
    </location>
</feature>
<dbReference type="Proteomes" id="UP000587527">
    <property type="component" value="Unassembled WGS sequence"/>
</dbReference>
<feature type="transmembrane region" description="Helical" evidence="1">
    <location>
        <begin position="928"/>
        <end position="952"/>
    </location>
</feature>